<organism evidence="1 2">
    <name type="scientific">Microvirga terrae</name>
    <dbReference type="NCBI Taxonomy" id="2740529"/>
    <lineage>
        <taxon>Bacteria</taxon>
        <taxon>Pseudomonadati</taxon>
        <taxon>Pseudomonadota</taxon>
        <taxon>Alphaproteobacteria</taxon>
        <taxon>Hyphomicrobiales</taxon>
        <taxon>Methylobacteriaceae</taxon>
        <taxon>Microvirga</taxon>
    </lineage>
</organism>
<evidence type="ECO:0008006" key="3">
    <source>
        <dbReference type="Google" id="ProtNLM"/>
    </source>
</evidence>
<evidence type="ECO:0000313" key="2">
    <source>
        <dbReference type="Proteomes" id="UP001017257"/>
    </source>
</evidence>
<reference evidence="1" key="1">
    <citation type="submission" date="2022-08" db="EMBL/GenBank/DDBJ databases">
        <title>Microvirga terrae sp. nov., isolated from soil.</title>
        <authorList>
            <person name="Kim K.H."/>
            <person name="Seo Y.L."/>
            <person name="Kim J.M."/>
            <person name="Lee J.K."/>
            <person name="Han D.M."/>
            <person name="Jeon C.O."/>
        </authorList>
    </citation>
    <scope>NUCLEOTIDE SEQUENCE</scope>
    <source>
        <strain evidence="1">R24</strain>
    </source>
</reference>
<dbReference type="EMBL" id="CP102845">
    <property type="protein sequence ID" value="UVF17937.1"/>
    <property type="molecule type" value="Genomic_DNA"/>
</dbReference>
<name>A0ABY5RNY0_9HYPH</name>
<proteinExistence type="predicted"/>
<sequence>MEAFDGRCPSMSELAQLPDLFLLTLPGFGPKTLRKIRALTVEIHTSPGSARTGPGRPLRAELDRLRRELGDLRDEFEHRQYDLRRRLDLISTELMVHGSALERKA</sequence>
<keyword evidence="2" id="KW-1185">Reference proteome</keyword>
<protein>
    <recommendedName>
        <fullName evidence="3">Helix-hairpin-helix domain-containing protein</fullName>
    </recommendedName>
</protein>
<accession>A0ABY5RNY0</accession>
<dbReference type="RefSeq" id="WP_259060067.1">
    <property type="nucleotide sequence ID" value="NZ_CP102845.1"/>
</dbReference>
<gene>
    <name evidence="1" type="ORF">HPT29_015585</name>
</gene>
<dbReference type="Proteomes" id="UP001017257">
    <property type="component" value="Chromosome"/>
</dbReference>
<evidence type="ECO:0000313" key="1">
    <source>
        <dbReference type="EMBL" id="UVF17937.1"/>
    </source>
</evidence>